<feature type="region of interest" description="Disordered" evidence="2">
    <location>
        <begin position="1"/>
        <end position="24"/>
    </location>
</feature>
<proteinExistence type="predicted"/>
<organism evidence="3 4">
    <name type="scientific">Stentor coeruleus</name>
    <dbReference type="NCBI Taxonomy" id="5963"/>
    <lineage>
        <taxon>Eukaryota</taxon>
        <taxon>Sar</taxon>
        <taxon>Alveolata</taxon>
        <taxon>Ciliophora</taxon>
        <taxon>Postciliodesmatophora</taxon>
        <taxon>Heterotrichea</taxon>
        <taxon>Heterotrichida</taxon>
        <taxon>Stentoridae</taxon>
        <taxon>Stentor</taxon>
    </lineage>
</organism>
<feature type="compositionally biased region" description="Polar residues" evidence="2">
    <location>
        <begin position="1"/>
        <end position="10"/>
    </location>
</feature>
<protein>
    <recommendedName>
        <fullName evidence="5">Translin-associated factor X-interacting protein 1 N-terminal domain-containing protein</fullName>
    </recommendedName>
</protein>
<dbReference type="AlphaFoldDB" id="A0A1R2ASY8"/>
<evidence type="ECO:0008006" key="5">
    <source>
        <dbReference type="Google" id="ProtNLM"/>
    </source>
</evidence>
<sequence>MSNAMKQSFSVGKPSQRFKTSHKDKLALNSSIEIPKISEQKLPQIKQSSLSPYSKSHAKSYKKLECCNKKPVFSYSKKQVINYEPKRQDKKLYYSHSLASCEGGSIVEVKSPICDTVSDMVKIIEGQNNMQKKLEACEEVFEEIIDKDKEFSVVLKVIKKEYENVISCQSITLKKQTCELLELENIKCELSSELEKMLETNKDLTTQLQNINKKYNELSIKCLKNLDKSLNQSEDDIKKMYKENKNYLEVLKKQSNEMKYYKIKAKKMMELLLALEKNGYPVEKVYNSEIRKIKIIEKDAEGSIFLNETKDKVELNEKIMKFDTSYEIPLINTSKIDNCSFISDSEADFLLSFIKVKE</sequence>
<gene>
    <name evidence="3" type="ORF">SteCoe_35165</name>
</gene>
<evidence type="ECO:0000256" key="1">
    <source>
        <dbReference type="SAM" id="Coils"/>
    </source>
</evidence>
<reference evidence="3 4" key="1">
    <citation type="submission" date="2016-11" db="EMBL/GenBank/DDBJ databases">
        <title>The macronuclear genome of Stentor coeruleus: a giant cell with tiny introns.</title>
        <authorList>
            <person name="Slabodnick M."/>
            <person name="Ruby J.G."/>
            <person name="Reiff S.B."/>
            <person name="Swart E.C."/>
            <person name="Gosai S."/>
            <person name="Prabakaran S."/>
            <person name="Witkowska E."/>
            <person name="Larue G.E."/>
            <person name="Fisher S."/>
            <person name="Freeman R.M."/>
            <person name="Gunawardena J."/>
            <person name="Chu W."/>
            <person name="Stover N.A."/>
            <person name="Gregory B.D."/>
            <person name="Nowacki M."/>
            <person name="Derisi J."/>
            <person name="Roy S.W."/>
            <person name="Marshall W.F."/>
            <person name="Sood P."/>
        </authorList>
    </citation>
    <scope>NUCLEOTIDE SEQUENCE [LARGE SCALE GENOMIC DNA]</scope>
    <source>
        <strain evidence="3">WM001</strain>
    </source>
</reference>
<keyword evidence="1" id="KW-0175">Coiled coil</keyword>
<evidence type="ECO:0000313" key="3">
    <source>
        <dbReference type="EMBL" id="OMJ67616.1"/>
    </source>
</evidence>
<accession>A0A1R2ASY8</accession>
<dbReference type="Proteomes" id="UP000187209">
    <property type="component" value="Unassembled WGS sequence"/>
</dbReference>
<comment type="caution">
    <text evidence="3">The sequence shown here is derived from an EMBL/GenBank/DDBJ whole genome shotgun (WGS) entry which is preliminary data.</text>
</comment>
<dbReference type="EMBL" id="MPUH01001465">
    <property type="protein sequence ID" value="OMJ67616.1"/>
    <property type="molecule type" value="Genomic_DNA"/>
</dbReference>
<evidence type="ECO:0000313" key="4">
    <source>
        <dbReference type="Proteomes" id="UP000187209"/>
    </source>
</evidence>
<feature type="coiled-coil region" evidence="1">
    <location>
        <begin position="194"/>
        <end position="257"/>
    </location>
</feature>
<name>A0A1R2ASY8_9CILI</name>
<keyword evidence="4" id="KW-1185">Reference proteome</keyword>
<evidence type="ECO:0000256" key="2">
    <source>
        <dbReference type="SAM" id="MobiDB-lite"/>
    </source>
</evidence>